<organism evidence="11 12">
    <name type="scientific">Anabarilius grahami</name>
    <name type="common">Kanglang fish</name>
    <name type="synonym">Barilius grahami</name>
    <dbReference type="NCBI Taxonomy" id="495550"/>
    <lineage>
        <taxon>Eukaryota</taxon>
        <taxon>Metazoa</taxon>
        <taxon>Chordata</taxon>
        <taxon>Craniata</taxon>
        <taxon>Vertebrata</taxon>
        <taxon>Euteleostomi</taxon>
        <taxon>Actinopterygii</taxon>
        <taxon>Neopterygii</taxon>
        <taxon>Teleostei</taxon>
        <taxon>Ostariophysi</taxon>
        <taxon>Cypriniformes</taxon>
        <taxon>Xenocyprididae</taxon>
        <taxon>Xenocypridinae</taxon>
        <taxon>Xenocypridinae incertae sedis</taxon>
        <taxon>Anabarilius</taxon>
    </lineage>
</organism>
<dbReference type="FunFam" id="3.30.70.330:FF:000027">
    <property type="entry name" value="Heterogeneous nuclear ribonucleoprotein q isoform"/>
    <property type="match status" value="1"/>
</dbReference>
<reference evidence="11 12" key="1">
    <citation type="submission" date="2018-10" db="EMBL/GenBank/DDBJ databases">
        <title>Genome assembly for a Yunnan-Guizhou Plateau 3E fish, Anabarilius grahami (Regan), and its evolutionary and genetic applications.</title>
        <authorList>
            <person name="Jiang W."/>
        </authorList>
    </citation>
    <scope>NUCLEOTIDE SEQUENCE [LARGE SCALE GENOMIC DNA]</scope>
    <source>
        <strain evidence="11">AG-KIZ</strain>
        <tissue evidence="11">Muscle</tissue>
    </source>
</reference>
<evidence type="ECO:0000259" key="9">
    <source>
        <dbReference type="PROSITE" id="PS50102"/>
    </source>
</evidence>
<dbReference type="GO" id="GO:0005737">
    <property type="term" value="C:cytoplasm"/>
    <property type="evidence" value="ECO:0007669"/>
    <property type="project" value="UniProtKB-SubCell"/>
</dbReference>
<keyword evidence="5 7" id="KW-0694">RNA-binding</keyword>
<dbReference type="Pfam" id="PF04970">
    <property type="entry name" value="LRAT"/>
    <property type="match status" value="2"/>
</dbReference>
<dbReference type="InterPro" id="IPR056362">
    <property type="entry name" value="AtuA-like_ferredoxin_dom"/>
</dbReference>
<dbReference type="PROSITE" id="PS50102">
    <property type="entry name" value="RRM"/>
    <property type="match status" value="3"/>
</dbReference>
<evidence type="ECO:0000313" key="11">
    <source>
        <dbReference type="EMBL" id="ROL45477.1"/>
    </source>
</evidence>
<dbReference type="PANTHER" id="PTHR47708:SF2">
    <property type="entry name" value="SI:CH73-132F6.5"/>
    <property type="match status" value="1"/>
</dbReference>
<keyword evidence="12" id="KW-1185">Reference proteome</keyword>
<dbReference type="FunFam" id="3.30.70.330:FF:000026">
    <property type="entry name" value="APOBEC1 complementation factor isoform X1"/>
    <property type="match status" value="1"/>
</dbReference>
<dbReference type="InterPro" id="IPR012677">
    <property type="entry name" value="Nucleotide-bd_a/b_plait_sf"/>
</dbReference>
<evidence type="ECO:0000313" key="12">
    <source>
        <dbReference type="Proteomes" id="UP000281406"/>
    </source>
</evidence>
<dbReference type="Pfam" id="PF14709">
    <property type="entry name" value="DND1_DSRM"/>
    <property type="match status" value="1"/>
</dbReference>
<dbReference type="InterPro" id="IPR035979">
    <property type="entry name" value="RBD_domain_sf"/>
</dbReference>
<feature type="domain" description="RRM" evidence="9">
    <location>
        <begin position="1148"/>
        <end position="1220"/>
    </location>
</feature>
<dbReference type="PANTHER" id="PTHR47708">
    <property type="match status" value="1"/>
</dbReference>
<evidence type="ECO:0000256" key="3">
    <source>
        <dbReference type="ARBA" id="ARBA00022490"/>
    </source>
</evidence>
<dbReference type="Gene3D" id="3.30.70.330">
    <property type="match status" value="3"/>
</dbReference>
<dbReference type="InterPro" id="IPR034435">
    <property type="entry name" value="RBM46_RRM2"/>
</dbReference>
<evidence type="ECO:0000256" key="8">
    <source>
        <dbReference type="SAM" id="MobiDB-lite"/>
    </source>
</evidence>
<keyword evidence="4" id="KW-0677">Repeat</keyword>
<proteinExistence type="predicted"/>
<dbReference type="Pfam" id="PF00076">
    <property type="entry name" value="RRM_1"/>
    <property type="match status" value="3"/>
</dbReference>
<dbReference type="Pfam" id="PF23544">
    <property type="entry name" value="AtuA_ferredoxin"/>
    <property type="match status" value="1"/>
</dbReference>
<evidence type="ECO:0000256" key="6">
    <source>
        <dbReference type="ARBA" id="ARBA00030581"/>
    </source>
</evidence>
<comment type="subcellular location">
    <subcellularLocation>
        <location evidence="1">Cytoplasm</location>
    </subcellularLocation>
</comment>
<evidence type="ECO:0000256" key="5">
    <source>
        <dbReference type="ARBA" id="ARBA00022884"/>
    </source>
</evidence>
<comment type="caution">
    <text evidence="11">The sequence shown here is derived from an EMBL/GenBank/DDBJ whole genome shotgun (WGS) entry which is preliminary data.</text>
</comment>
<dbReference type="NCBIfam" id="TIGR01648">
    <property type="entry name" value="hnRNP-R-Q"/>
    <property type="match status" value="1"/>
</dbReference>
<feature type="domain" description="LRAT" evidence="10">
    <location>
        <begin position="590"/>
        <end position="717"/>
    </location>
</feature>
<feature type="region of interest" description="Disordered" evidence="8">
    <location>
        <begin position="1220"/>
        <end position="1239"/>
    </location>
</feature>
<evidence type="ECO:0000259" key="10">
    <source>
        <dbReference type="PROSITE" id="PS51934"/>
    </source>
</evidence>
<dbReference type="InterPro" id="IPR010839">
    <property type="entry name" value="AtuA_N"/>
</dbReference>
<sequence length="1451" mass="160985">MKLCKKNHQTSHNVFLAVPQLIYGGKLDFLVFDYLSEITMSLLAAAKAKAPNMGYAPDFVLSLTPFIKDISKRGIRVVSNAGGVNPLACGAALQEVVQKAGLDLKVAVVTGDDLMPRKDSLTELRMTDSEGKKPLPKTVHSMNAYLGALPIKRCLDLGADIVMTGRCVDSAVVLGPLMHSFAWDSNNYDLLAAGRDNMGFPVVECSADGSFTLSKPPKTGGLVSFGTVAEQLVYEIGDPQHYLLPDVTCDFSNVTITETTDVDGGAVKVGGAKGSPPSGDYKRIFRQLGLEDYAEVNIQVLGAEDTYGPHAVNKGPREAVVWMAVHHKQKKALEFFSREVAPAGTGMAPGLTAIVGGRPRISPVLKPFFFLHPKADLEVDIHVNGELVETHREVVLDPSLAEGHNPSLHSEEYKGKSTDLPSGPHTFRLEELAYTRSGDKGDSANIGVIARHPLYFPYLKKFLTAEVVEQYFQHLIRKDQTDVSSVIRYELPGIHGLNFILPNSLGGGGVASLRSDPQRSDVTRTAALRIKRSGEVKPEQHCKMLDSLALLLEKTFLLAHFNFFSTTSSKQERCTKRREESTLSLQRGDLLEVPRTLFTHFGIYLGDNKVAHLMPDILPVLTSNKSQIQKVVTNKRLLLGVIYKNASIRVDTVEDFAFGSPLLLNTMDTTLRKQPLAAEEVARRAEKLIGHIPYSLMWNNCEHFVTYCRYGTAVSLQTDEFLSLFNIAVATIFEEKKKQQVVQHDTSIYKRGDLLEVPRTLFTHFGIYLGNNRVAHLIPDILPVLTTDQKAIEKMVNNNRLILGVITKKASVRVDSVEDFAYGSEILVNHMDRVCSRPPFAGEEVARRAEKLMGSVAYSLLWYNCEHYVMYCRYGTSMSFQTYQSKKDDNVPTACMTKLTTLQLWWNAVFSEVIMDEGSTSQLSENIKMDSSKEAALLSLMDRTGYSMVQENGQRKFGGPPPGWEGPPPPRGCEVFVGKIPRDMYEDELVPVFERAGRIYEFRLMMEFSGENRGYAFVMYTTREGAQRAIQLLDNYEIRPGKFIGVCVSLDNCRLFIGSIPKDKKKEEIQEEMMKVTEGVVDVIVYPSAMDRMKNRGFAFVEYESHKAAAMARRKLIPGTFQLWGHTIQVDWAEPEKELDEETMQRVRVLYVRNLMLSTTEETLRSEFSRLKPGSVERVKKLTDYAFIHFYNREDALTTLESMNGKVIDGSPIEVTLAKPVSKDGSRRSGPRSSHNGVAAVGNYSDSNFLFQSRDDVTISLGTGAMGDGLNARPLNLPPHLGSPYAVDLDRCVYPFLPGSTLVPVSLNTLKPSQLSSAVSLLDYYCHKNEWSLPEYHLYSLAAQEGKILLIYKVVISSTRSSFMPDKVCTILEDAKELAAQNALWNLDCSINSPGSPVNVSSPAPSGSGFLSFGCRSLPYPAYPMASISPPLPISCSSAQRLFIPNQSSFL</sequence>
<dbReference type="EMBL" id="RJVU01042553">
    <property type="protein sequence ID" value="ROL45477.1"/>
    <property type="molecule type" value="Genomic_DNA"/>
</dbReference>
<dbReference type="CDD" id="cd12498">
    <property type="entry name" value="RRM3_ACF"/>
    <property type="match status" value="1"/>
</dbReference>
<dbReference type="FunFam" id="3.30.70.330:FF:000022">
    <property type="entry name" value="APOBEC1 complementation factor isoform X1"/>
    <property type="match status" value="1"/>
</dbReference>
<protein>
    <recommendedName>
        <fullName evidence="2">Probable RNA-binding protein 46</fullName>
    </recommendedName>
    <alternativeName>
        <fullName evidence="6">RNA-binding motif protein 46</fullName>
    </alternativeName>
</protein>
<evidence type="ECO:0000256" key="2">
    <source>
        <dbReference type="ARBA" id="ARBA00021018"/>
    </source>
</evidence>
<keyword evidence="3" id="KW-0963">Cytoplasm</keyword>
<dbReference type="CDD" id="cd12492">
    <property type="entry name" value="RRM2_RBM46"/>
    <property type="match status" value="1"/>
</dbReference>
<dbReference type="GO" id="GO:0003723">
    <property type="term" value="F:RNA binding"/>
    <property type="evidence" value="ECO:0007669"/>
    <property type="project" value="UniProtKB-UniRule"/>
</dbReference>
<dbReference type="InterPro" id="IPR000504">
    <property type="entry name" value="RRM_dom"/>
</dbReference>
<evidence type="ECO:0000256" key="1">
    <source>
        <dbReference type="ARBA" id="ARBA00004496"/>
    </source>
</evidence>
<dbReference type="PROSITE" id="PS51934">
    <property type="entry name" value="LRAT"/>
    <property type="match status" value="2"/>
</dbReference>
<dbReference type="InterPro" id="IPR006535">
    <property type="entry name" value="HnRNP_R/Q_splicing_fac"/>
</dbReference>
<evidence type="ECO:0000256" key="7">
    <source>
        <dbReference type="PROSITE-ProRule" id="PRU00176"/>
    </source>
</evidence>
<dbReference type="OrthoDB" id="3800936at2759"/>
<dbReference type="InterPro" id="IPR007053">
    <property type="entry name" value="LRAT_dom"/>
</dbReference>
<dbReference type="Gene3D" id="3.90.1720.10">
    <property type="entry name" value="endopeptidase domain like (from Nostoc punctiforme)"/>
    <property type="match status" value="2"/>
</dbReference>
<dbReference type="Pfam" id="PF07287">
    <property type="entry name" value="AtuA"/>
    <property type="match status" value="3"/>
</dbReference>
<dbReference type="Proteomes" id="UP000281406">
    <property type="component" value="Unassembled WGS sequence"/>
</dbReference>
<feature type="domain" description="LRAT" evidence="10">
    <location>
        <begin position="754"/>
        <end position="881"/>
    </location>
</feature>
<dbReference type="SUPFAM" id="SSF54928">
    <property type="entry name" value="RNA-binding domain, RBD"/>
    <property type="match status" value="3"/>
</dbReference>
<gene>
    <name evidence="11" type="ORF">DPX16_16152</name>
</gene>
<evidence type="ECO:0000256" key="4">
    <source>
        <dbReference type="ARBA" id="ARBA00022737"/>
    </source>
</evidence>
<accession>A0A3N0YH49</accession>
<name>A0A3N0YH49_ANAGA</name>
<feature type="domain" description="RRM" evidence="9">
    <location>
        <begin position="1053"/>
        <end position="1135"/>
    </location>
</feature>
<dbReference type="InterPro" id="IPR034434">
    <property type="entry name" value="RBM46_RRM1"/>
</dbReference>
<dbReference type="CDD" id="cd12484">
    <property type="entry name" value="RRM1_RBM46"/>
    <property type="match status" value="1"/>
</dbReference>
<feature type="domain" description="RRM" evidence="9">
    <location>
        <begin position="973"/>
        <end position="1051"/>
    </location>
</feature>
<dbReference type="SMART" id="SM00360">
    <property type="entry name" value="RRM"/>
    <property type="match status" value="3"/>
</dbReference>